<dbReference type="InterPro" id="IPR001345">
    <property type="entry name" value="PG/BPGM_mutase_AS"/>
</dbReference>
<dbReference type="Proteomes" id="UP000446658">
    <property type="component" value="Unassembled WGS sequence"/>
</dbReference>
<evidence type="ECO:0000313" key="5">
    <source>
        <dbReference type="EMBL" id="MTD34157.1"/>
    </source>
</evidence>
<dbReference type="InterPro" id="IPR029033">
    <property type="entry name" value="His_PPase_superfam"/>
</dbReference>
<dbReference type="SUPFAM" id="SSF53254">
    <property type="entry name" value="Phosphoglycerate mutase-like"/>
    <property type="match status" value="1"/>
</dbReference>
<evidence type="ECO:0000256" key="3">
    <source>
        <dbReference type="PIRSR" id="PIRSR613078-1"/>
    </source>
</evidence>
<keyword evidence="2" id="KW-0413">Isomerase</keyword>
<dbReference type="GO" id="GO:0005737">
    <property type="term" value="C:cytoplasm"/>
    <property type="evidence" value="ECO:0007669"/>
    <property type="project" value="TreeGrafter"/>
</dbReference>
<dbReference type="EMBL" id="WLYX01000001">
    <property type="protein sequence ID" value="MTD34157.1"/>
    <property type="molecule type" value="Genomic_DNA"/>
</dbReference>
<feature type="binding site" evidence="4">
    <location>
        <begin position="86"/>
        <end position="89"/>
    </location>
    <ligand>
        <name>substrate</name>
    </ligand>
</feature>
<dbReference type="AlphaFoldDB" id="A0A844GGZ4"/>
<dbReference type="PANTHER" id="PTHR48100:SF1">
    <property type="entry name" value="HISTIDINE PHOSPHATASE FAMILY PROTEIN-RELATED"/>
    <property type="match status" value="1"/>
</dbReference>
<dbReference type="CDD" id="cd07067">
    <property type="entry name" value="HP_PGM_like"/>
    <property type="match status" value="1"/>
</dbReference>
<comment type="caution">
    <text evidence="5">The sequence shown here is derived from an EMBL/GenBank/DDBJ whole genome shotgun (WGS) entry which is preliminary data.</text>
</comment>
<feature type="active site" description="Proton donor/acceptor" evidence="3">
    <location>
        <position position="86"/>
    </location>
</feature>
<dbReference type="InterPro" id="IPR013078">
    <property type="entry name" value="His_Pase_superF_clade-1"/>
</dbReference>
<feature type="binding site" evidence="4">
    <location>
        <begin position="10"/>
        <end position="17"/>
    </location>
    <ligand>
        <name>substrate</name>
    </ligand>
</feature>
<feature type="binding site" evidence="4">
    <location>
        <position position="62"/>
    </location>
    <ligand>
        <name>substrate</name>
    </ligand>
</feature>
<sequence>MTTTRFCIIRHGETDWNRERRLQGHTDIPLNSQGHKQARQLQQALAQTGLTFDALHVSDLTRTQQTAAPLAELYQLTPHYHAQLRERHYGQYQGLTYAEIQRQWPQHYPRIESRDPDYDMEGGESLNHFRQRIISCFSRQAQSHPAQTLLVVTHGGVLEILHRTASGTPLNTPRDFPIPNAALNWVTYNEGVWMLEKWADESHLQAALDEL</sequence>
<keyword evidence="6" id="KW-1185">Reference proteome</keyword>
<dbReference type="Gene3D" id="3.40.50.1240">
    <property type="entry name" value="Phosphoglycerate mutase-like"/>
    <property type="match status" value="1"/>
</dbReference>
<reference evidence="5 6" key="1">
    <citation type="submission" date="2019-11" db="EMBL/GenBank/DDBJ databases">
        <title>Draft genome sequence of Paludibacterium sp. dN18-1.</title>
        <authorList>
            <person name="Im W.-T."/>
        </authorList>
    </citation>
    <scope>NUCLEOTIDE SEQUENCE [LARGE SCALE GENOMIC DNA]</scope>
    <source>
        <strain evidence="6">dN 18-1</strain>
    </source>
</reference>
<dbReference type="RefSeq" id="WP_230371348.1">
    <property type="nucleotide sequence ID" value="NZ_WLYX01000001.1"/>
</dbReference>
<dbReference type="PROSITE" id="PS00175">
    <property type="entry name" value="PG_MUTASE"/>
    <property type="match status" value="1"/>
</dbReference>
<dbReference type="InterPro" id="IPR050275">
    <property type="entry name" value="PGM_Phosphatase"/>
</dbReference>
<keyword evidence="1" id="KW-0324">Glycolysis</keyword>
<evidence type="ECO:0000256" key="1">
    <source>
        <dbReference type="ARBA" id="ARBA00023152"/>
    </source>
</evidence>
<accession>A0A844GGZ4</accession>
<evidence type="ECO:0000313" key="6">
    <source>
        <dbReference type="Proteomes" id="UP000446658"/>
    </source>
</evidence>
<proteinExistence type="predicted"/>
<organism evidence="5 6">
    <name type="scientific">Paludibacterium denitrificans</name>
    <dbReference type="NCBI Taxonomy" id="2675226"/>
    <lineage>
        <taxon>Bacteria</taxon>
        <taxon>Pseudomonadati</taxon>
        <taxon>Pseudomonadota</taxon>
        <taxon>Betaproteobacteria</taxon>
        <taxon>Neisseriales</taxon>
        <taxon>Chromobacteriaceae</taxon>
        <taxon>Paludibacterium</taxon>
    </lineage>
</organism>
<evidence type="ECO:0000256" key="2">
    <source>
        <dbReference type="ARBA" id="ARBA00023235"/>
    </source>
</evidence>
<dbReference type="SMART" id="SM00855">
    <property type="entry name" value="PGAM"/>
    <property type="match status" value="1"/>
</dbReference>
<name>A0A844GGZ4_9NEIS</name>
<evidence type="ECO:0000256" key="4">
    <source>
        <dbReference type="PIRSR" id="PIRSR613078-2"/>
    </source>
</evidence>
<dbReference type="GO" id="GO:0016791">
    <property type="term" value="F:phosphatase activity"/>
    <property type="evidence" value="ECO:0007669"/>
    <property type="project" value="TreeGrafter"/>
</dbReference>
<dbReference type="PANTHER" id="PTHR48100">
    <property type="entry name" value="BROAD-SPECIFICITY PHOSPHATASE YOR283W-RELATED"/>
    <property type="match status" value="1"/>
</dbReference>
<dbReference type="Pfam" id="PF00300">
    <property type="entry name" value="His_Phos_1"/>
    <property type="match status" value="1"/>
</dbReference>
<protein>
    <submittedName>
        <fullName evidence="5">Histidine phosphatase family protein</fullName>
    </submittedName>
</protein>
<gene>
    <name evidence="5" type="ORF">GKE73_17305</name>
</gene>
<feature type="active site" description="Tele-phosphohistidine intermediate" evidence="3">
    <location>
        <position position="11"/>
    </location>
</feature>